<dbReference type="InterPro" id="IPR003607">
    <property type="entry name" value="HD/PDEase_dom"/>
</dbReference>
<dbReference type="PANTHER" id="PTHR21262:SF31">
    <property type="entry name" value="GTP PYROPHOSPHOKINASE"/>
    <property type="match status" value="1"/>
</dbReference>
<dbReference type="PANTHER" id="PTHR21262">
    <property type="entry name" value="GUANOSINE-3',5'-BIS DIPHOSPHATE 3'-PYROPHOSPHOHYDROLASE"/>
    <property type="match status" value="1"/>
</dbReference>
<keyword evidence="1" id="KW-0812">Transmembrane</keyword>
<evidence type="ECO:0000259" key="2">
    <source>
        <dbReference type="SMART" id="SM00471"/>
    </source>
</evidence>
<accession>A0ABM7M950</accession>
<evidence type="ECO:0000256" key="1">
    <source>
        <dbReference type="SAM" id="Phobius"/>
    </source>
</evidence>
<protein>
    <recommendedName>
        <fullName evidence="2">HD/PDEase domain-containing protein</fullName>
    </recommendedName>
</protein>
<keyword evidence="1" id="KW-1133">Transmembrane helix</keyword>
<name>A0ABM7M950_9ACTN</name>
<keyword evidence="4" id="KW-1185">Reference proteome</keyword>
<feature type="domain" description="HD/PDEase" evidence="2">
    <location>
        <begin position="42"/>
        <end position="137"/>
    </location>
</feature>
<feature type="transmembrane region" description="Helical" evidence="1">
    <location>
        <begin position="223"/>
        <end position="241"/>
    </location>
</feature>
<dbReference type="SUPFAM" id="SSF109604">
    <property type="entry name" value="HD-domain/PDEase-like"/>
    <property type="match status" value="1"/>
</dbReference>
<reference evidence="3 4" key="1">
    <citation type="submission" date="2020-08" db="EMBL/GenBank/DDBJ databases">
        <title>Whole genome shotgun sequence of Actinoplanes ianthinogenes NBRC 13996.</title>
        <authorList>
            <person name="Komaki H."/>
            <person name="Tamura T."/>
        </authorList>
    </citation>
    <scope>NUCLEOTIDE SEQUENCE [LARGE SCALE GENOMIC DNA]</scope>
    <source>
        <strain evidence="3 4">NBRC 13996</strain>
    </source>
</reference>
<dbReference type="EMBL" id="AP023356">
    <property type="protein sequence ID" value="BCJ48147.1"/>
    <property type="molecule type" value="Genomic_DNA"/>
</dbReference>
<sequence length="261" mass="27657">MSATIGDTIRTLSDSGRHRDIPLVWHAYEFADRAHRRQKRVSGDRYITHPVQVAGIVAEQGGTTDAVCAALLHDVIEDAPVPASAVHAEFGPRIGALVEQLTDRSVRGAGPVEADLALVTVADRLHNLRTLAPLPAASRRRASLDSLTFHVPLARDLGKPELGAELTGLACAALDSLDRPGLRERRRALARTIRGTDPRRLAEALAASGGGAALISSGAVPEWALASGGAGAFAVLIAVLFRRDPGAAQRLAELLRARRQD</sequence>
<dbReference type="SMART" id="SM00471">
    <property type="entry name" value="HDc"/>
    <property type="match status" value="1"/>
</dbReference>
<keyword evidence="1" id="KW-0472">Membrane</keyword>
<dbReference type="RefSeq" id="WP_189330468.1">
    <property type="nucleotide sequence ID" value="NZ_AP023356.1"/>
</dbReference>
<dbReference type="Pfam" id="PF13328">
    <property type="entry name" value="HD_4"/>
    <property type="match status" value="1"/>
</dbReference>
<organism evidence="3 4">
    <name type="scientific">Actinoplanes ianthinogenes</name>
    <dbReference type="NCBI Taxonomy" id="122358"/>
    <lineage>
        <taxon>Bacteria</taxon>
        <taxon>Bacillati</taxon>
        <taxon>Actinomycetota</taxon>
        <taxon>Actinomycetes</taxon>
        <taxon>Micromonosporales</taxon>
        <taxon>Micromonosporaceae</taxon>
        <taxon>Actinoplanes</taxon>
    </lineage>
</organism>
<dbReference type="Proteomes" id="UP000676967">
    <property type="component" value="Chromosome"/>
</dbReference>
<evidence type="ECO:0000313" key="3">
    <source>
        <dbReference type="EMBL" id="BCJ48147.1"/>
    </source>
</evidence>
<proteinExistence type="predicted"/>
<evidence type="ECO:0000313" key="4">
    <source>
        <dbReference type="Proteomes" id="UP000676967"/>
    </source>
</evidence>
<dbReference type="Gene3D" id="1.10.3210.10">
    <property type="entry name" value="Hypothetical protein af1432"/>
    <property type="match status" value="1"/>
</dbReference>
<gene>
    <name evidence="3" type="ORF">Aiant_88040</name>
</gene>